<dbReference type="Pfam" id="PF00430">
    <property type="entry name" value="ATP-synt_B"/>
    <property type="match status" value="1"/>
</dbReference>
<keyword evidence="10" id="KW-0066">ATP synthesis</keyword>
<evidence type="ECO:0000256" key="6">
    <source>
        <dbReference type="ARBA" id="ARBA00022781"/>
    </source>
</evidence>
<dbReference type="InterPro" id="IPR028987">
    <property type="entry name" value="ATP_synth_B-like_membr_sf"/>
</dbReference>
<dbReference type="EC" id="3.6.3.14" evidence="15"/>
<dbReference type="AlphaFoldDB" id="K0AY05"/>
<keyword evidence="2 13" id="KW-0813">Transport</keyword>
<proteinExistence type="inferred from homology"/>
<keyword evidence="7" id="KW-1133">Transmembrane helix</keyword>
<dbReference type="PANTHER" id="PTHR33445:SF1">
    <property type="entry name" value="ATP SYNTHASE SUBUNIT B"/>
    <property type="match status" value="1"/>
</dbReference>
<evidence type="ECO:0000313" key="15">
    <source>
        <dbReference type="EMBL" id="AFS77281.1"/>
    </source>
</evidence>
<dbReference type="CDD" id="cd06503">
    <property type="entry name" value="ATP-synt_Fo_b"/>
    <property type="match status" value="1"/>
</dbReference>
<evidence type="ECO:0000256" key="7">
    <source>
        <dbReference type="ARBA" id="ARBA00022989"/>
    </source>
</evidence>
<comment type="function">
    <text evidence="11">F(1)F(0) ATP synthase produces ATP from ADP in the presence of a proton or sodium gradient. F-type ATPases consist of two structural domains, F(1) containing the extramembraneous catalytic core and F(0) containing the membrane proton channel, linked together by a central stalk and a peripheral stalk. During catalysis, ATP synthesis in the catalytic domain of F(1) is coupled via a rotary mechanism of the central stalk subunits to proton translocation.</text>
</comment>
<evidence type="ECO:0000256" key="9">
    <source>
        <dbReference type="ARBA" id="ARBA00023136"/>
    </source>
</evidence>
<sequence length="132" mass="15155">MLAARSEKVYEEMAEAKKQNEEATSLRIEYESRIQEAKDEARNIVEGAKKRGDQLKDEIVLEAKNESSNILAKARTDMEREKEKVLNDLKSEVVEIAMLAATKVVEKDLDENTHKNMINKFITEVGESKWKN</sequence>
<keyword evidence="8 13" id="KW-0406">Ion transport</keyword>
<dbReference type="InterPro" id="IPR005864">
    <property type="entry name" value="ATP_synth_F0_bsu_bac"/>
</dbReference>
<dbReference type="KEGG" id="cad:Curi_c02010"/>
<dbReference type="SUPFAM" id="SSF81573">
    <property type="entry name" value="F1F0 ATP synthase subunit B, membrane domain"/>
    <property type="match status" value="1"/>
</dbReference>
<dbReference type="Gene3D" id="1.20.5.620">
    <property type="entry name" value="F1F0 ATP synthase subunit B, membrane domain"/>
    <property type="match status" value="1"/>
</dbReference>
<evidence type="ECO:0000256" key="11">
    <source>
        <dbReference type="ARBA" id="ARBA00025198"/>
    </source>
</evidence>
<organism evidence="15 16">
    <name type="scientific">Gottschalkia acidurici (strain ATCC 7906 / DSM 604 / BCRC 14475 / CIP 104303 / KCTC 5404 / NCIMB 10678 / 9a)</name>
    <name type="common">Clostridium acidurici</name>
    <dbReference type="NCBI Taxonomy" id="1128398"/>
    <lineage>
        <taxon>Bacteria</taxon>
        <taxon>Bacillati</taxon>
        <taxon>Bacillota</taxon>
        <taxon>Tissierellia</taxon>
        <taxon>Tissierellales</taxon>
        <taxon>Gottschalkiaceae</taxon>
        <taxon>Gottschalkia</taxon>
    </lineage>
</organism>
<reference evidence="15 16" key="1">
    <citation type="journal article" date="2012" name="PLoS ONE">
        <title>The purine-utilizing bacterium Clostridium acidurici 9a: a genome-guided metabolic reconsideration.</title>
        <authorList>
            <person name="Hartwich K."/>
            <person name="Poehlein A."/>
            <person name="Daniel R."/>
        </authorList>
    </citation>
    <scope>NUCLEOTIDE SEQUENCE [LARGE SCALE GENOMIC DNA]</scope>
    <source>
        <strain evidence="16">ATCC 7906 / DSM 604 / BCRC 14475 / CIP 104303 / KCTC 5404 / NCIMB 10678 / 9a</strain>
    </source>
</reference>
<keyword evidence="4 13" id="KW-0138">CF(0)</keyword>
<protein>
    <submittedName>
        <fullName evidence="15">F-ATPase, F0 complex, subunit B AtpF</fullName>
        <ecNumber evidence="15">3.6.3.14</ecNumber>
    </submittedName>
</protein>
<keyword evidence="9" id="KW-0472">Membrane</keyword>
<dbReference type="HOGENOM" id="CLU_079215_4_0_9"/>
<evidence type="ECO:0000256" key="4">
    <source>
        <dbReference type="ARBA" id="ARBA00022547"/>
    </source>
</evidence>
<evidence type="ECO:0000313" key="16">
    <source>
        <dbReference type="Proteomes" id="UP000006094"/>
    </source>
</evidence>
<keyword evidence="5 13" id="KW-0812">Transmembrane</keyword>
<dbReference type="InterPro" id="IPR002146">
    <property type="entry name" value="ATP_synth_b/b'su_bac/chlpt"/>
</dbReference>
<dbReference type="GO" id="GO:0045259">
    <property type="term" value="C:proton-transporting ATP synthase complex"/>
    <property type="evidence" value="ECO:0007669"/>
    <property type="project" value="UniProtKB-KW"/>
</dbReference>
<dbReference type="PANTHER" id="PTHR33445">
    <property type="entry name" value="ATP SYNTHASE SUBUNIT B', CHLOROPLASTIC"/>
    <property type="match status" value="1"/>
</dbReference>
<keyword evidence="3" id="KW-1003">Cell membrane</keyword>
<comment type="subcellular location">
    <subcellularLocation>
        <location evidence="12">Endomembrane system</location>
        <topology evidence="12">Single-pass membrane protein</topology>
    </subcellularLocation>
</comment>
<evidence type="ECO:0000256" key="8">
    <source>
        <dbReference type="ARBA" id="ARBA00023065"/>
    </source>
</evidence>
<dbReference type="Proteomes" id="UP000006094">
    <property type="component" value="Chromosome"/>
</dbReference>
<dbReference type="NCBIfam" id="TIGR01144">
    <property type="entry name" value="ATP_synt_b"/>
    <property type="match status" value="1"/>
</dbReference>
<evidence type="ECO:0000256" key="10">
    <source>
        <dbReference type="ARBA" id="ARBA00023310"/>
    </source>
</evidence>
<name>K0AY05_GOTA9</name>
<dbReference type="GO" id="GO:0012505">
    <property type="term" value="C:endomembrane system"/>
    <property type="evidence" value="ECO:0007669"/>
    <property type="project" value="UniProtKB-SubCell"/>
</dbReference>
<dbReference type="InterPro" id="IPR050059">
    <property type="entry name" value="ATP_synthase_B_chain"/>
</dbReference>
<dbReference type="STRING" id="1128398.Curi_c02010"/>
<evidence type="ECO:0000256" key="13">
    <source>
        <dbReference type="RuleBase" id="RU003848"/>
    </source>
</evidence>
<dbReference type="EMBL" id="CP003326">
    <property type="protein sequence ID" value="AFS77281.1"/>
    <property type="molecule type" value="Genomic_DNA"/>
</dbReference>
<comment type="similarity">
    <text evidence="1 13">Belongs to the ATPase B chain family.</text>
</comment>
<evidence type="ECO:0000256" key="5">
    <source>
        <dbReference type="ARBA" id="ARBA00022692"/>
    </source>
</evidence>
<dbReference type="GO" id="GO:0046961">
    <property type="term" value="F:proton-transporting ATPase activity, rotational mechanism"/>
    <property type="evidence" value="ECO:0007669"/>
    <property type="project" value="TreeGrafter"/>
</dbReference>
<keyword evidence="14" id="KW-0175">Coiled coil</keyword>
<keyword evidence="6 13" id="KW-0375">Hydrogen ion transport</keyword>
<dbReference type="eggNOG" id="COG0711">
    <property type="taxonomic scope" value="Bacteria"/>
</dbReference>
<evidence type="ECO:0000256" key="1">
    <source>
        <dbReference type="ARBA" id="ARBA00005513"/>
    </source>
</evidence>
<evidence type="ECO:0000256" key="2">
    <source>
        <dbReference type="ARBA" id="ARBA00022448"/>
    </source>
</evidence>
<keyword evidence="15" id="KW-0378">Hydrolase</keyword>
<dbReference type="GO" id="GO:0015986">
    <property type="term" value="P:proton motive force-driven ATP synthesis"/>
    <property type="evidence" value="ECO:0007669"/>
    <property type="project" value="InterPro"/>
</dbReference>
<dbReference type="GO" id="GO:0016787">
    <property type="term" value="F:hydrolase activity"/>
    <property type="evidence" value="ECO:0007669"/>
    <property type="project" value="UniProtKB-KW"/>
</dbReference>
<gene>
    <name evidence="15" type="primary">atpF</name>
    <name evidence="15" type="ordered locus">Curi_c02010</name>
</gene>
<evidence type="ECO:0000256" key="3">
    <source>
        <dbReference type="ARBA" id="ARBA00022475"/>
    </source>
</evidence>
<accession>K0AY05</accession>
<evidence type="ECO:0000256" key="12">
    <source>
        <dbReference type="ARBA" id="ARBA00037847"/>
    </source>
</evidence>
<keyword evidence="16" id="KW-1185">Reference proteome</keyword>
<feature type="coiled-coil region" evidence="14">
    <location>
        <begin position="6"/>
        <end position="84"/>
    </location>
</feature>
<evidence type="ECO:0000256" key="14">
    <source>
        <dbReference type="SAM" id="Coils"/>
    </source>
</evidence>